<dbReference type="OrthoDB" id="6346751at2759"/>
<dbReference type="InterPro" id="IPR005049">
    <property type="entry name" value="STL-like"/>
</dbReference>
<protein>
    <submittedName>
        <fullName evidence="1">Uncharacterized protein</fullName>
    </submittedName>
</protein>
<evidence type="ECO:0000313" key="2">
    <source>
        <dbReference type="Proteomes" id="UP000276133"/>
    </source>
</evidence>
<dbReference type="Proteomes" id="UP000276133">
    <property type="component" value="Unassembled WGS sequence"/>
</dbReference>
<dbReference type="STRING" id="10195.A0A3M7S6L1"/>
<dbReference type="EMBL" id="REGN01001962">
    <property type="protein sequence ID" value="RNA31248.1"/>
    <property type="molecule type" value="Genomic_DNA"/>
</dbReference>
<sequence length="761" mass="88831">MCSFKWIVINSEKPKIQALKKISSIENFRLVGVNMDIEQLDDSFSNVNFLSEEEQKQTFPQLYKLISENFYSRKMFGYLFAIKNGAKFIYDADDNKIHQVDINKHFNYMSESIGLISDLVVTSKNQINVFDPSEPIDRKKFILTKRKASLVQQTISSFQNSSSEINFNPSAPSFQLQNGFFSNLNNRNSLYFYDSFWSLYLPHSVNFQLSEILRSYWSQVLMWIIDGNLEFIPSDSTEINSYQNFKSSYFDQIGKALEFLNKWKCEFGKKFKDCIIALSYDMAKNDFWSINEYKAIEAWLAELDNIGYKFPERVDQKNLNYKKFQVLISAKSNLNNYANVDSIQSLIFSKKCTNFHKLKKRSGNLTNFDHSSNLQNIEYLYAMYYDYFQNVIFCGKDLIQILEEGIQSGNEMFKFISGIELDSHNGYFHYDCMSKVIEINYKTEGILLISDDALIKPWNMRNLDINKIWFYNLNCKWTVNCFHTLDPSYKTAWPWWKRIYGYQGIRHAFDIYSKASLSSALGKAFDRFKPIFEINTNSSFKQNIIHVMHGGSDLFYLPKRHFEAYRELATVMCESMVFLEAAVPITLYGLDKLDDIIHMSSDYNWKGQFSYEKHYDSFLHSYHPAKLSFVEKNATFRNLFCTRFFECERMVENLALAHLPSHRFHILFQNLQDLEQVRLSHPFNGQMSVSDIKLKFNFLFSTTESGRKINKALAEGSKLVNNTGRVFGDAFNHAKLGFNSFFGGWGSGSSDDRNSSKKAKN</sequence>
<dbReference type="PANTHER" id="PTHR31362">
    <property type="entry name" value="GLYCOSYLTRANSFERASE STELLO1-RELATED"/>
    <property type="match status" value="1"/>
</dbReference>
<dbReference type="Pfam" id="PF03385">
    <property type="entry name" value="STELLO"/>
    <property type="match status" value="1"/>
</dbReference>
<keyword evidence="2" id="KW-1185">Reference proteome</keyword>
<dbReference type="PANTHER" id="PTHR31362:SF0">
    <property type="entry name" value="EXOSTOSIN DOMAIN-CONTAINING PROTEIN-RELATED"/>
    <property type="match status" value="1"/>
</dbReference>
<evidence type="ECO:0000313" key="1">
    <source>
        <dbReference type="EMBL" id="RNA31248.1"/>
    </source>
</evidence>
<proteinExistence type="predicted"/>
<dbReference type="AlphaFoldDB" id="A0A3M7S6L1"/>
<name>A0A3M7S6L1_BRAPC</name>
<gene>
    <name evidence="1" type="ORF">BpHYR1_042459</name>
</gene>
<accession>A0A3M7S6L1</accession>
<reference evidence="1 2" key="1">
    <citation type="journal article" date="2018" name="Sci. Rep.">
        <title>Genomic signatures of local adaptation to the degree of environmental predictability in rotifers.</title>
        <authorList>
            <person name="Franch-Gras L."/>
            <person name="Hahn C."/>
            <person name="Garcia-Roger E.M."/>
            <person name="Carmona M.J."/>
            <person name="Serra M."/>
            <person name="Gomez A."/>
        </authorList>
    </citation>
    <scope>NUCLEOTIDE SEQUENCE [LARGE SCALE GENOMIC DNA]</scope>
    <source>
        <strain evidence="1">HYR1</strain>
    </source>
</reference>
<comment type="caution">
    <text evidence="1">The sequence shown here is derived from an EMBL/GenBank/DDBJ whole genome shotgun (WGS) entry which is preliminary data.</text>
</comment>
<organism evidence="1 2">
    <name type="scientific">Brachionus plicatilis</name>
    <name type="common">Marine rotifer</name>
    <name type="synonym">Brachionus muelleri</name>
    <dbReference type="NCBI Taxonomy" id="10195"/>
    <lineage>
        <taxon>Eukaryota</taxon>
        <taxon>Metazoa</taxon>
        <taxon>Spiralia</taxon>
        <taxon>Gnathifera</taxon>
        <taxon>Rotifera</taxon>
        <taxon>Eurotatoria</taxon>
        <taxon>Monogononta</taxon>
        <taxon>Pseudotrocha</taxon>
        <taxon>Ploima</taxon>
        <taxon>Brachionidae</taxon>
        <taxon>Brachionus</taxon>
    </lineage>
</organism>